<feature type="binding site" evidence="13">
    <location>
        <position position="526"/>
    </location>
    <ligand>
        <name>Fe cation</name>
        <dbReference type="ChEBI" id="CHEBI:24875"/>
        <note>catalytic</note>
    </ligand>
</feature>
<evidence type="ECO:0000256" key="17">
    <source>
        <dbReference type="RuleBase" id="RU367134"/>
    </source>
</evidence>
<evidence type="ECO:0000256" key="15">
    <source>
        <dbReference type="PIRSR" id="PIRSR630616-2"/>
    </source>
</evidence>
<evidence type="ECO:0000256" key="4">
    <source>
        <dbReference type="ARBA" id="ARBA00022527"/>
    </source>
</evidence>
<dbReference type="Gene3D" id="3.30.200.20">
    <property type="entry name" value="Phosphorylase Kinase, domain 1"/>
    <property type="match status" value="1"/>
</dbReference>
<comment type="catalytic activity">
    <reaction evidence="12 17">
        <text>L-seryl-[protein] + ATP = O-phospho-L-seryl-[protein] + ADP + H(+)</text>
        <dbReference type="Rhea" id="RHEA:17989"/>
        <dbReference type="Rhea" id="RHEA-COMP:9863"/>
        <dbReference type="Rhea" id="RHEA-COMP:11604"/>
        <dbReference type="ChEBI" id="CHEBI:15378"/>
        <dbReference type="ChEBI" id="CHEBI:29999"/>
        <dbReference type="ChEBI" id="CHEBI:30616"/>
        <dbReference type="ChEBI" id="CHEBI:83421"/>
        <dbReference type="ChEBI" id="CHEBI:456216"/>
        <dbReference type="EC" id="2.7.11.1"/>
    </reaction>
</comment>
<feature type="region of interest" description="Disordered" evidence="18">
    <location>
        <begin position="64"/>
        <end position="89"/>
    </location>
</feature>
<name>A0A395SBT7_FUSSP</name>
<comment type="catalytic activity">
    <reaction evidence="11 17">
        <text>L-threonyl-[protein] + ATP = O-phospho-L-threonyl-[protein] + ADP + H(+)</text>
        <dbReference type="Rhea" id="RHEA:46608"/>
        <dbReference type="Rhea" id="RHEA-COMP:11060"/>
        <dbReference type="Rhea" id="RHEA-COMP:11605"/>
        <dbReference type="ChEBI" id="CHEBI:15378"/>
        <dbReference type="ChEBI" id="CHEBI:30013"/>
        <dbReference type="ChEBI" id="CHEBI:30616"/>
        <dbReference type="ChEBI" id="CHEBI:61977"/>
        <dbReference type="ChEBI" id="CHEBI:456216"/>
        <dbReference type="EC" id="2.7.11.1"/>
    </reaction>
</comment>
<dbReference type="Pfam" id="PF03055">
    <property type="entry name" value="RPE65"/>
    <property type="match status" value="1"/>
</dbReference>
<dbReference type="GO" id="GO:0045143">
    <property type="term" value="P:homologous chromosome segregation"/>
    <property type="evidence" value="ECO:0007669"/>
    <property type="project" value="UniProtKB-ARBA"/>
</dbReference>
<dbReference type="GO" id="GO:0000776">
    <property type="term" value="C:kinetochore"/>
    <property type="evidence" value="ECO:0007669"/>
    <property type="project" value="UniProtKB-ARBA"/>
</dbReference>
<keyword evidence="20" id="KW-0560">Oxidoreductase</keyword>
<accession>A0A395SBT7</accession>
<comment type="similarity">
    <text evidence="17">Belongs to the protein kinase superfamily. Ser/Thr protein kinase family. Aurora subfamily.</text>
</comment>
<keyword evidence="7 15" id="KW-0547">Nucleotide-binding</keyword>
<dbReference type="InterPro" id="IPR008271">
    <property type="entry name" value="Ser/Thr_kinase_AS"/>
</dbReference>
<dbReference type="GO" id="GO:0046872">
    <property type="term" value="F:metal ion binding"/>
    <property type="evidence" value="ECO:0007669"/>
    <property type="project" value="UniProtKB-KW"/>
</dbReference>
<keyword evidence="4 17" id="KW-0723">Serine/threonine-protein kinase</keyword>
<dbReference type="GO" id="GO:0072479">
    <property type="term" value="P:response to mitotic cell cycle spindle assembly checkpoint signaling"/>
    <property type="evidence" value="ECO:0007669"/>
    <property type="project" value="UniProtKB-ARBA"/>
</dbReference>
<dbReference type="Gene3D" id="1.10.510.10">
    <property type="entry name" value="Transferase(Phosphotransferase) domain 1"/>
    <property type="match status" value="1"/>
</dbReference>
<evidence type="ECO:0000256" key="1">
    <source>
        <dbReference type="ARBA" id="ARBA00006787"/>
    </source>
</evidence>
<feature type="cross-link" description="Glycyl lysine isopeptide (Lys-Gly) (interchain with G-Cter in SUMO2)" evidence="16">
    <location>
        <position position="231"/>
    </location>
</feature>
<dbReference type="GO" id="GO:0090266">
    <property type="term" value="P:regulation of mitotic cell cycle spindle assembly checkpoint"/>
    <property type="evidence" value="ECO:0007669"/>
    <property type="project" value="UniProtKB-ARBA"/>
</dbReference>
<sequence length="847" mass="96081">MASSPTLEESFNRLSIDHKSANSQSKRLPKTKIPQSQPVPGPAQPKYLLPVKGAVVANIAAAPTPHEDQDTNSPSPSSPQKPAASSSSPLAMKSATLYKHLHLGMFEIGRPMGKGKFGRVYLARERSSGFICALKVLYKTELRQCRMESQVRREIEIQTNLRHPNIVQLYSYFHDSKRIFLVLEFAAKGELYKHLQKETRFTERKAARFIAQVVSALRYLHRKNIIHRDIKPENILVGMHDELKMSDFGWSVHSPSRRRETMCGTLDYLPPEMIRLGATDVGRFYDEKIDVWSLGVLTYEFLVGVPPFEDTPVRTQRRIARADMQIPDFISSKAKHLIKSSIPGFYNTVPTATQGLLNERTRTSFPDDPSFSGFMKPCRFEGEQADLEVIGTLPRELDGTFYRVMPDPQFPPFIENDAWFNGDGSVSAFRFHNGSVQFQQKFVRTEKFIKEREAKRALAGRYRNKFTDLVEFNIRTTANTNIYYFNKVLLAIKEDAPPYMMDPLTLDTIGLCDFDGQLPSLTFTAHPKRDPITKELVSFGYEAKGDGTPDVCYFNISPDGKFTQTVWFVCPVVGMIHDFAVTENWVLFPMIPLTCDLERLQKGGEHWQWDGEVPFYLGVLPRYGAKGSDVKWFKYSNSFPGHVANAYETASGEVILDLPLSEKNVFFWWPDAEGNAPQPQEIHASFVRFKFNPRGESLNLPSPAILSGHNMEFPRIDERFLMKEHGHCFFILMDPSLGTDFPAIKDAMGGHAPYNAIGHFNHASQQLEVYFPGRTHFVQEPIFVSRSDQAEEGDGYIIVLVSNFGTMSSELHVVDTRDFTKPLAIVMLNMRLRAGLHGNWVDATELV</sequence>
<dbReference type="GO" id="GO:0000819">
    <property type="term" value="P:sister chromatid segregation"/>
    <property type="evidence" value="ECO:0007669"/>
    <property type="project" value="UniProtKB-ARBA"/>
</dbReference>
<keyword evidence="10 13" id="KW-0408">Iron</keyword>
<dbReference type="PROSITE" id="PS00108">
    <property type="entry name" value="PROTEIN_KINASE_ST"/>
    <property type="match status" value="1"/>
</dbReference>
<feature type="compositionally biased region" description="Low complexity" evidence="18">
    <location>
        <begin position="73"/>
        <end position="89"/>
    </location>
</feature>
<dbReference type="GO" id="GO:1902115">
    <property type="term" value="P:regulation of organelle assembly"/>
    <property type="evidence" value="ECO:0007669"/>
    <property type="project" value="UniProtKB-ARBA"/>
</dbReference>
<protein>
    <recommendedName>
        <fullName evidence="3 17">Aurora kinase</fullName>
        <ecNumber evidence="2 17">2.7.11.1</ecNumber>
    </recommendedName>
</protein>
<evidence type="ECO:0000256" key="13">
    <source>
        <dbReference type="PIRSR" id="PIRSR604294-1"/>
    </source>
</evidence>
<evidence type="ECO:0000256" key="9">
    <source>
        <dbReference type="ARBA" id="ARBA00022840"/>
    </source>
</evidence>
<evidence type="ECO:0000256" key="2">
    <source>
        <dbReference type="ARBA" id="ARBA00012513"/>
    </source>
</evidence>
<feature type="binding site" evidence="13">
    <location>
        <position position="642"/>
    </location>
    <ligand>
        <name>Fe cation</name>
        <dbReference type="ChEBI" id="CHEBI:24875"/>
        <note>catalytic</note>
    </ligand>
</feature>
<evidence type="ECO:0000256" key="6">
    <source>
        <dbReference type="ARBA" id="ARBA00022723"/>
    </source>
</evidence>
<dbReference type="SUPFAM" id="SSF56112">
    <property type="entry name" value="Protein kinase-like (PK-like)"/>
    <property type="match status" value="1"/>
</dbReference>
<evidence type="ECO:0000256" key="3">
    <source>
        <dbReference type="ARBA" id="ARBA00021157"/>
    </source>
</evidence>
<feature type="compositionally biased region" description="Polar residues" evidence="18">
    <location>
        <begin position="1"/>
        <end position="13"/>
    </location>
</feature>
<dbReference type="GO" id="GO:0004674">
    <property type="term" value="F:protein serine/threonine kinase activity"/>
    <property type="evidence" value="ECO:0007669"/>
    <property type="project" value="UniProtKB-KW"/>
</dbReference>
<dbReference type="FunFam" id="1.10.510.10:FF:000235">
    <property type="entry name" value="Serine/threonine-protein kinase ark1"/>
    <property type="match status" value="1"/>
</dbReference>
<feature type="binding site" evidence="15">
    <location>
        <begin position="233"/>
        <end position="234"/>
    </location>
    <ligand>
        <name>ATP</name>
        <dbReference type="ChEBI" id="CHEBI:30616"/>
    </ligand>
</feature>
<evidence type="ECO:0000313" key="21">
    <source>
        <dbReference type="Proteomes" id="UP000266152"/>
    </source>
</evidence>
<evidence type="ECO:0000256" key="5">
    <source>
        <dbReference type="ARBA" id="ARBA00022679"/>
    </source>
</evidence>
<keyword evidence="5 17" id="KW-0808">Transferase</keyword>
<evidence type="ECO:0000256" key="16">
    <source>
        <dbReference type="PIRSR" id="PIRSR630616-3"/>
    </source>
</evidence>
<evidence type="ECO:0000256" key="11">
    <source>
        <dbReference type="ARBA" id="ARBA00047899"/>
    </source>
</evidence>
<proteinExistence type="inferred from homology"/>
<gene>
    <name evidence="20" type="ORF">FSPOR_4537</name>
</gene>
<dbReference type="PROSITE" id="PS50011">
    <property type="entry name" value="PROTEIN_KINASE_DOM"/>
    <property type="match status" value="1"/>
</dbReference>
<dbReference type="GO" id="GO:0051233">
    <property type="term" value="C:spindle midzone"/>
    <property type="evidence" value="ECO:0007669"/>
    <property type="project" value="UniProtKB-ARBA"/>
</dbReference>
<keyword evidence="9 15" id="KW-0067">ATP-binding</keyword>
<dbReference type="FunFam" id="3.30.200.20:FF:000042">
    <property type="entry name" value="Aurora kinase A"/>
    <property type="match status" value="1"/>
</dbReference>
<dbReference type="GO" id="GO:0032465">
    <property type="term" value="P:regulation of cytokinesis"/>
    <property type="evidence" value="ECO:0007669"/>
    <property type="project" value="UniProtKB-ARBA"/>
</dbReference>
<dbReference type="GO" id="GO:0044779">
    <property type="term" value="P:meiotic spindle checkpoint signaling"/>
    <property type="evidence" value="ECO:0007669"/>
    <property type="project" value="UniProtKB-ARBA"/>
</dbReference>
<dbReference type="GO" id="GO:0008608">
    <property type="term" value="P:attachment of spindle microtubules to kinetochore"/>
    <property type="evidence" value="ECO:0007669"/>
    <property type="project" value="UniProtKB-ARBA"/>
</dbReference>
<feature type="binding site" evidence="15">
    <location>
        <position position="135"/>
    </location>
    <ligand>
        <name>ATP</name>
        <dbReference type="ChEBI" id="CHEBI:30616"/>
    </ligand>
</feature>
<dbReference type="GO" id="GO:0032133">
    <property type="term" value="C:chromosome passenger complex"/>
    <property type="evidence" value="ECO:0007669"/>
    <property type="project" value="UniProtKB-ARBA"/>
</dbReference>
<dbReference type="SMART" id="SM00220">
    <property type="entry name" value="S_TKc"/>
    <property type="match status" value="1"/>
</dbReference>
<keyword evidence="6 13" id="KW-0479">Metal-binding</keyword>
<evidence type="ECO:0000256" key="12">
    <source>
        <dbReference type="ARBA" id="ARBA00048679"/>
    </source>
</evidence>
<feature type="domain" description="Protein kinase" evidence="19">
    <location>
        <begin position="106"/>
        <end position="371"/>
    </location>
</feature>
<keyword evidence="8 17" id="KW-0418">Kinase</keyword>
<reference evidence="20 21" key="1">
    <citation type="journal article" date="2018" name="PLoS Pathog.">
        <title>Evolution of structural diversity of trichothecenes, a family of toxins produced by plant pathogenic and entomopathogenic fungi.</title>
        <authorList>
            <person name="Proctor R.H."/>
            <person name="McCormick S.P."/>
            <person name="Kim H.S."/>
            <person name="Cardoza R.E."/>
            <person name="Stanley A.M."/>
            <person name="Lindo L."/>
            <person name="Kelly A."/>
            <person name="Brown D.W."/>
            <person name="Lee T."/>
            <person name="Vaughan M.M."/>
            <person name="Alexander N.J."/>
            <person name="Busman M."/>
            <person name="Gutierrez S."/>
        </authorList>
    </citation>
    <scope>NUCLEOTIDE SEQUENCE [LARGE SCALE GENOMIC DNA]</scope>
    <source>
        <strain evidence="20 21">NRRL 3299</strain>
    </source>
</reference>
<dbReference type="EC" id="2.7.11.1" evidence="2 17"/>
<dbReference type="GO" id="GO:0005524">
    <property type="term" value="F:ATP binding"/>
    <property type="evidence" value="ECO:0007669"/>
    <property type="project" value="UniProtKB-UniRule"/>
</dbReference>
<evidence type="ECO:0000256" key="8">
    <source>
        <dbReference type="ARBA" id="ARBA00022777"/>
    </source>
</evidence>
<feature type="binding site" evidence="15">
    <location>
        <position position="116"/>
    </location>
    <ligand>
        <name>ATP</name>
        <dbReference type="ChEBI" id="CHEBI:30616"/>
    </ligand>
</feature>
<dbReference type="STRING" id="5514.A0A395SBT7"/>
<evidence type="ECO:0000259" key="19">
    <source>
        <dbReference type="PROSITE" id="PS50011"/>
    </source>
</evidence>
<comment type="cofactor">
    <cofactor evidence="13">
        <name>Fe(2+)</name>
        <dbReference type="ChEBI" id="CHEBI:29033"/>
    </cofactor>
    <text evidence="13">Binds 1 Fe(2+) ion per subunit.</text>
</comment>
<dbReference type="Proteomes" id="UP000266152">
    <property type="component" value="Unassembled WGS sequence"/>
</dbReference>
<dbReference type="Pfam" id="PF00069">
    <property type="entry name" value="Pkinase"/>
    <property type="match status" value="1"/>
</dbReference>
<dbReference type="InterPro" id="IPR004294">
    <property type="entry name" value="Carotenoid_Oase"/>
</dbReference>
<feature type="active site" description="Proton acceptor" evidence="14">
    <location>
        <position position="229"/>
    </location>
</feature>
<dbReference type="CDD" id="cd14007">
    <property type="entry name" value="STKc_Aurora"/>
    <property type="match status" value="1"/>
</dbReference>
<comment type="caution">
    <text evidence="20">The sequence shown here is derived from an EMBL/GenBank/DDBJ whole genome shotgun (WGS) entry which is preliminary data.</text>
</comment>
<organism evidence="20 21">
    <name type="scientific">Fusarium sporotrichioides</name>
    <dbReference type="NCBI Taxonomy" id="5514"/>
    <lineage>
        <taxon>Eukaryota</taxon>
        <taxon>Fungi</taxon>
        <taxon>Dikarya</taxon>
        <taxon>Ascomycota</taxon>
        <taxon>Pezizomycotina</taxon>
        <taxon>Sordariomycetes</taxon>
        <taxon>Hypocreomycetidae</taxon>
        <taxon>Hypocreales</taxon>
        <taxon>Nectriaceae</taxon>
        <taxon>Fusarium</taxon>
    </lineage>
</organism>
<evidence type="ECO:0000313" key="20">
    <source>
        <dbReference type="EMBL" id="RGP69725.1"/>
    </source>
</evidence>
<feature type="region of interest" description="Disordered" evidence="18">
    <location>
        <begin position="1"/>
        <end position="46"/>
    </location>
</feature>
<dbReference type="InterPro" id="IPR011009">
    <property type="entry name" value="Kinase-like_dom_sf"/>
</dbReference>
<comment type="similarity">
    <text evidence="1">Belongs to the carotenoid oxygenase family.</text>
</comment>
<keyword evidence="21" id="KW-1185">Reference proteome</keyword>
<dbReference type="EMBL" id="PXOF01000059">
    <property type="protein sequence ID" value="RGP69725.1"/>
    <property type="molecule type" value="Genomic_DNA"/>
</dbReference>
<dbReference type="InterPro" id="IPR000719">
    <property type="entry name" value="Prot_kinase_dom"/>
</dbReference>
<feature type="binding site" evidence="15">
    <location>
        <position position="247"/>
    </location>
    <ligand>
        <name>ATP</name>
        <dbReference type="ChEBI" id="CHEBI:30616"/>
    </ligand>
</feature>
<keyword evidence="20" id="KW-0223">Dioxygenase</keyword>
<dbReference type="PANTHER" id="PTHR24350">
    <property type="entry name" value="SERINE/THREONINE-PROTEIN KINASE IAL-RELATED"/>
    <property type="match status" value="1"/>
</dbReference>
<evidence type="ECO:0000256" key="10">
    <source>
        <dbReference type="ARBA" id="ARBA00023004"/>
    </source>
</evidence>
<evidence type="ECO:0000256" key="18">
    <source>
        <dbReference type="SAM" id="MobiDB-lite"/>
    </source>
</evidence>
<dbReference type="InterPro" id="IPR030616">
    <property type="entry name" value="Aur-like"/>
</dbReference>
<evidence type="ECO:0000256" key="7">
    <source>
        <dbReference type="ARBA" id="ARBA00022741"/>
    </source>
</evidence>
<evidence type="ECO:0000256" key="14">
    <source>
        <dbReference type="PIRSR" id="PIRSR630616-1"/>
    </source>
</evidence>
<dbReference type="AlphaFoldDB" id="A0A395SBT7"/>
<feature type="binding site" evidence="15">
    <location>
        <begin position="184"/>
        <end position="186"/>
    </location>
    <ligand>
        <name>ATP</name>
        <dbReference type="ChEBI" id="CHEBI:30616"/>
    </ligand>
</feature>
<feature type="binding site" evidence="13">
    <location>
        <position position="837"/>
    </location>
    <ligand>
        <name>Fe cation</name>
        <dbReference type="ChEBI" id="CHEBI:24875"/>
        <note>catalytic</note>
    </ligand>
</feature>
<dbReference type="GO" id="GO:0016702">
    <property type="term" value="F:oxidoreductase activity, acting on single donors with incorporation of molecular oxygen, incorporation of two atoms of oxygen"/>
    <property type="evidence" value="ECO:0007669"/>
    <property type="project" value="InterPro"/>
</dbReference>
<feature type="binding site" evidence="13">
    <location>
        <position position="577"/>
    </location>
    <ligand>
        <name>Fe cation</name>
        <dbReference type="ChEBI" id="CHEBI:24875"/>
        <note>catalytic</note>
    </ligand>
</feature>